<reference evidence="3" key="1">
    <citation type="submission" date="2020-05" db="EMBL/GenBank/DDBJ databases">
        <title>Chitinophaga laudate sp. nov., isolated from a tropical peat swamp.</title>
        <authorList>
            <person name="Goh C.B.S."/>
            <person name="Lee M.S."/>
            <person name="Parimannan S."/>
            <person name="Pasbakhsh P."/>
            <person name="Yule C.M."/>
            <person name="Rajandas H."/>
            <person name="Loke S."/>
            <person name="Croft L."/>
            <person name="Tan J.B.L."/>
        </authorList>
    </citation>
    <scope>NUCLEOTIDE SEQUENCE</scope>
    <source>
        <strain evidence="3">Mgbs1</strain>
    </source>
</reference>
<feature type="signal peptide" evidence="1">
    <location>
        <begin position="1"/>
        <end position="23"/>
    </location>
</feature>
<feature type="domain" description="Fibronectin type-III" evidence="2">
    <location>
        <begin position="503"/>
        <end position="598"/>
    </location>
</feature>
<feature type="chain" id="PRO_5040421013" description="Fibronectin type-III domain-containing protein" evidence="1">
    <location>
        <begin position="24"/>
        <end position="690"/>
    </location>
</feature>
<keyword evidence="1" id="KW-0732">Signal</keyword>
<dbReference type="InterPro" id="IPR003961">
    <property type="entry name" value="FN3_dom"/>
</dbReference>
<evidence type="ECO:0000259" key="2">
    <source>
        <dbReference type="PROSITE" id="PS50853"/>
    </source>
</evidence>
<accession>A0A9Q5GPB8</accession>
<name>A0A9Q5GPB8_9BACT</name>
<dbReference type="InterPro" id="IPR036116">
    <property type="entry name" value="FN3_sf"/>
</dbReference>
<organism evidence="3 4">
    <name type="scientific">Chitinophaga solisilvae</name>
    <dbReference type="NCBI Taxonomy" id="1233460"/>
    <lineage>
        <taxon>Bacteria</taxon>
        <taxon>Pseudomonadati</taxon>
        <taxon>Bacteroidota</taxon>
        <taxon>Chitinophagia</taxon>
        <taxon>Chitinophagales</taxon>
        <taxon>Chitinophagaceae</taxon>
        <taxon>Chitinophaga</taxon>
    </lineage>
</organism>
<dbReference type="SMART" id="SM00060">
    <property type="entry name" value="FN3"/>
    <property type="match status" value="4"/>
</dbReference>
<dbReference type="InterPro" id="IPR013783">
    <property type="entry name" value="Ig-like_fold"/>
</dbReference>
<dbReference type="PROSITE" id="PS50853">
    <property type="entry name" value="FN3"/>
    <property type="match status" value="2"/>
</dbReference>
<keyword evidence="4" id="KW-1185">Reference proteome</keyword>
<comment type="caution">
    <text evidence="3">The sequence shown here is derived from an EMBL/GenBank/DDBJ whole genome shotgun (WGS) entry which is preliminary data.</text>
</comment>
<gene>
    <name evidence="3" type="ORF">ECE50_001755</name>
</gene>
<dbReference type="CDD" id="cd00063">
    <property type="entry name" value="FN3"/>
    <property type="match status" value="1"/>
</dbReference>
<evidence type="ECO:0000313" key="3">
    <source>
        <dbReference type="EMBL" id="NSL85537.1"/>
    </source>
</evidence>
<evidence type="ECO:0000313" key="4">
    <source>
        <dbReference type="Proteomes" id="UP000281028"/>
    </source>
</evidence>
<dbReference type="SUPFAM" id="SSF49265">
    <property type="entry name" value="Fibronectin type III"/>
    <property type="match status" value="2"/>
</dbReference>
<dbReference type="EMBL" id="RIAR02000001">
    <property type="protein sequence ID" value="NSL85537.1"/>
    <property type="molecule type" value="Genomic_DNA"/>
</dbReference>
<protein>
    <recommendedName>
        <fullName evidence="2">Fibronectin type-III domain-containing protein</fullName>
    </recommendedName>
</protein>
<dbReference type="Gene3D" id="2.60.40.10">
    <property type="entry name" value="Immunoglobulins"/>
    <property type="match status" value="4"/>
</dbReference>
<sequence length="690" mass="76119">MEMSKKTGAAIGLMLACAATAMAQQADSDIRVMANGRKDSIVIRWAPATPQVWDLGNKYGYMVERTRLFKDTRRAGAADTIREILTPQPLKPLSEKDMDKLADKDDKVGIVMAAIYNNTAKAGGAGPAAIIAKNREMENRFGFALFACDLSPAAAKAAALMFTDKKIIPGESYLYKIYPAQTPRGITVKPGIEVINTDETLLLPKIGGIKGEGADKTIRLSWPRDLTAGIYSAYIVERSADNKHFVPTSNLPYVNANEKNERTDRYFFTDSVKENNRRYYYRIRGISPFGEAGPESDVIAVKSLADLQLIVAVDSAVVVDNKKVRVVWSMEGKAAPLIRQVVISRSGAADGAYKEVATLPAAAVGVYEDAHPEVVNYYTVRAESDSSGYVLSFPAMAQLADITPPGIPVGLAAAIDSNGLVQLRWKPNADADIFGYRVFRANSRSEEIAEVTRDILKLPAFADTINVRTLTDSVYYTVIALDKAFNASPYSVLLALKRPDKVPPAKPVFTVARQDAGAIRLSWEPSHSRDVISYRLYRLSAGKPRALVLLLEKDSLHISSWRDSLLAPGVSYRYLLEVADGSGNSSNVQSGDIWFEPGIRKAIRHINTEVDRTNHTVRLSWKYDQQEVSRYIVYKAKKGEPLLIYRTIPATQQTFTDDALLINNIYQYKIQAVFKGGIYSELGEGTEVKY</sequence>
<dbReference type="AlphaFoldDB" id="A0A9Q5GPB8"/>
<feature type="domain" description="Fibronectin type-III" evidence="2">
    <location>
        <begin position="602"/>
        <end position="690"/>
    </location>
</feature>
<proteinExistence type="predicted"/>
<dbReference type="Proteomes" id="UP000281028">
    <property type="component" value="Unassembled WGS sequence"/>
</dbReference>
<dbReference type="PROSITE" id="PS51257">
    <property type="entry name" value="PROKAR_LIPOPROTEIN"/>
    <property type="match status" value="1"/>
</dbReference>
<evidence type="ECO:0000256" key="1">
    <source>
        <dbReference type="SAM" id="SignalP"/>
    </source>
</evidence>